<evidence type="ECO:0000313" key="1">
    <source>
        <dbReference type="EMBL" id="RNB90153.1"/>
    </source>
</evidence>
<dbReference type="RefSeq" id="WP_122922019.1">
    <property type="nucleotide sequence ID" value="NZ_RHHU01000002.1"/>
</dbReference>
<evidence type="ECO:0000313" key="2">
    <source>
        <dbReference type="Proteomes" id="UP000269573"/>
    </source>
</evidence>
<dbReference type="EMBL" id="RHHU01000002">
    <property type="protein sequence ID" value="RNB90153.1"/>
    <property type="molecule type" value="Genomic_DNA"/>
</dbReference>
<reference evidence="1 2" key="1">
    <citation type="submission" date="2018-10" db="EMBL/GenBank/DDBJ databases">
        <title>Phylogenomics of Brevibacillus.</title>
        <authorList>
            <person name="Dunlap C."/>
        </authorList>
    </citation>
    <scope>NUCLEOTIDE SEQUENCE [LARGE SCALE GENOMIC DNA]</scope>
    <source>
        <strain evidence="1 2">JCM 15774</strain>
    </source>
</reference>
<proteinExistence type="predicted"/>
<dbReference type="AlphaFoldDB" id="A0A3M8DPV0"/>
<organism evidence="1 2">
    <name type="scientific">Brevibacillus nitrificans</name>
    <dbReference type="NCBI Taxonomy" id="651560"/>
    <lineage>
        <taxon>Bacteria</taxon>
        <taxon>Bacillati</taxon>
        <taxon>Bacillota</taxon>
        <taxon>Bacilli</taxon>
        <taxon>Bacillales</taxon>
        <taxon>Paenibacillaceae</taxon>
        <taxon>Brevibacillus</taxon>
    </lineage>
</organism>
<gene>
    <name evidence="1" type="ORF">EDM59_01520</name>
</gene>
<sequence>MAEYYRFFDSTDEDQREYRASEFAEYFNLFLTSGVFHTDDRLRVFGTGTNMQVLVEEGYAFLLGYMYKIANGAKCLTIANADPTNDRIDRVVVRLDFNERVITAEVKQGVPAAVPVPPGLTRTQTVHEISLAQVRVIAGKSFIEQSQVTDERLNQSVCGLVSSLITIPTDDMWQDWVAMKDLINADWLSWYSQAKAKYSEVAYQDSKKIAFYFGG</sequence>
<comment type="caution">
    <text evidence="1">The sequence shown here is derived from an EMBL/GenBank/DDBJ whole genome shotgun (WGS) entry which is preliminary data.</text>
</comment>
<accession>A0A3M8DPV0</accession>
<dbReference type="Proteomes" id="UP000269573">
    <property type="component" value="Unassembled WGS sequence"/>
</dbReference>
<keyword evidence="2" id="KW-1185">Reference proteome</keyword>
<protein>
    <submittedName>
        <fullName evidence="1">Uncharacterized protein</fullName>
    </submittedName>
</protein>
<name>A0A3M8DPV0_9BACL</name>